<dbReference type="InterPro" id="IPR036259">
    <property type="entry name" value="MFS_trans_sf"/>
</dbReference>
<feature type="transmembrane region" description="Helical" evidence="10">
    <location>
        <begin position="222"/>
        <end position="239"/>
    </location>
</feature>
<dbReference type="Proteomes" id="UP001164286">
    <property type="component" value="Unassembled WGS sequence"/>
</dbReference>
<comment type="similarity">
    <text evidence="2 8">Belongs to the major facilitator superfamily. Sugar transporter (TC 2.A.1.1) family.</text>
</comment>
<dbReference type="PANTHER" id="PTHR48022">
    <property type="entry name" value="PLASTIDIC GLUCOSE TRANSPORTER 4"/>
    <property type="match status" value="1"/>
</dbReference>
<organism evidence="12 13">
    <name type="scientific">Dioszegia hungarica</name>
    <dbReference type="NCBI Taxonomy" id="4972"/>
    <lineage>
        <taxon>Eukaryota</taxon>
        <taxon>Fungi</taxon>
        <taxon>Dikarya</taxon>
        <taxon>Basidiomycota</taxon>
        <taxon>Agaricomycotina</taxon>
        <taxon>Tremellomycetes</taxon>
        <taxon>Tremellales</taxon>
        <taxon>Bulleribasidiaceae</taxon>
        <taxon>Dioszegia</taxon>
    </lineage>
</organism>
<evidence type="ECO:0000256" key="10">
    <source>
        <dbReference type="SAM" id="Phobius"/>
    </source>
</evidence>
<feature type="transmembrane region" description="Helical" evidence="10">
    <location>
        <begin position="447"/>
        <end position="472"/>
    </location>
</feature>
<evidence type="ECO:0000256" key="5">
    <source>
        <dbReference type="ARBA" id="ARBA00022989"/>
    </source>
</evidence>
<accession>A0AA38HB59</accession>
<evidence type="ECO:0000259" key="11">
    <source>
        <dbReference type="PROSITE" id="PS50850"/>
    </source>
</evidence>
<feature type="transmembrane region" description="Helical" evidence="10">
    <location>
        <begin position="124"/>
        <end position="145"/>
    </location>
</feature>
<dbReference type="Pfam" id="PF00083">
    <property type="entry name" value="Sugar_tr"/>
    <property type="match status" value="1"/>
</dbReference>
<feature type="region of interest" description="Disordered" evidence="9">
    <location>
        <begin position="16"/>
        <end position="39"/>
    </location>
</feature>
<keyword evidence="5 10" id="KW-1133">Transmembrane helix</keyword>
<dbReference type="InterPro" id="IPR003663">
    <property type="entry name" value="Sugar/inositol_transpt"/>
</dbReference>
<feature type="transmembrane region" description="Helical" evidence="10">
    <location>
        <begin position="406"/>
        <end position="426"/>
    </location>
</feature>
<dbReference type="GO" id="GO:0005351">
    <property type="term" value="F:carbohydrate:proton symporter activity"/>
    <property type="evidence" value="ECO:0007669"/>
    <property type="project" value="TreeGrafter"/>
</dbReference>
<dbReference type="PROSITE" id="PS50850">
    <property type="entry name" value="MFS"/>
    <property type="match status" value="1"/>
</dbReference>
<gene>
    <name evidence="12" type="ORF">MKK02DRAFT_44471</name>
</gene>
<dbReference type="EMBL" id="JAKWFO010000005">
    <property type="protein sequence ID" value="KAI9635769.1"/>
    <property type="molecule type" value="Genomic_DNA"/>
</dbReference>
<evidence type="ECO:0000256" key="1">
    <source>
        <dbReference type="ARBA" id="ARBA00004141"/>
    </source>
</evidence>
<dbReference type="PANTHER" id="PTHR48022:SF23">
    <property type="entry name" value="MAJOR FACILITATOR SUPERFAMILY (MFS) PROFILE DOMAIN-CONTAINING PROTEIN"/>
    <property type="match status" value="1"/>
</dbReference>
<keyword evidence="13" id="KW-1185">Reference proteome</keyword>
<evidence type="ECO:0000313" key="13">
    <source>
        <dbReference type="Proteomes" id="UP001164286"/>
    </source>
</evidence>
<dbReference type="FunFam" id="1.20.1250.20:FF:000026">
    <property type="entry name" value="MFS quinate transporter QutD"/>
    <property type="match status" value="1"/>
</dbReference>
<evidence type="ECO:0000256" key="4">
    <source>
        <dbReference type="ARBA" id="ARBA00022692"/>
    </source>
</evidence>
<evidence type="ECO:0000256" key="2">
    <source>
        <dbReference type="ARBA" id="ARBA00010992"/>
    </source>
</evidence>
<evidence type="ECO:0000256" key="8">
    <source>
        <dbReference type="RuleBase" id="RU003346"/>
    </source>
</evidence>
<dbReference type="InterPro" id="IPR020846">
    <property type="entry name" value="MFS_dom"/>
</dbReference>
<comment type="subcellular location">
    <subcellularLocation>
        <location evidence="1">Membrane</location>
        <topology evidence="1">Multi-pass membrane protein</topology>
    </subcellularLocation>
</comment>
<sequence>MASKGITSAQSDFVSDYAPTRSGEEGAHIRDLPSASQRSPKWNVNSRAYLCAAIGFLGIFLFGYDAGLGGGVLVLPSFASDFGIEGTAEHVADLQGNVVSIFQGGAFFGALGSSPIMDKMGRKWSLMVGCVVFMIGGIVQTVCFGNLNQFYIGRLVAGLGVGLMSSVCPTYSSEIAPKEIRGRVTGQFQVIVVTGVAISFWINYAVSLYPASAGSLQWRVPIGFQLVPVGLMMILLPIMKESPRWLATKDREDLALKNLAWLRKADEHDEYVLAEFAEITAAIAEERAATKGASWRECFSKGNPIRFGIAFVIFTLQQWSGQNSISYYAPTIFKAIGITGSSTSLLASGIYGIVKIISTGIFIAFGIERFGRKKPLAIGVAMMSGFLFIIGAVFNTHPPVVGSGTVSSASIAMAVMIYLFVIPYCFSVGPLPWVICAEIFNNRTRSYGLALTASTQWFWNFVVSKCTPLMVIGMPKGGIFFFFAVINIVSFGLTLLLPETQGKSLEDMDLLFGSVTQEERDAGVARRAAELHATEKMADEHEHVEDRK</sequence>
<dbReference type="RefSeq" id="XP_052945546.1">
    <property type="nucleotide sequence ID" value="XM_053092941.1"/>
</dbReference>
<feature type="transmembrane region" description="Helical" evidence="10">
    <location>
        <begin position="48"/>
        <end position="74"/>
    </location>
</feature>
<dbReference type="NCBIfam" id="TIGR00879">
    <property type="entry name" value="SP"/>
    <property type="match status" value="1"/>
</dbReference>
<feature type="compositionally biased region" description="Basic and acidic residues" evidence="9">
    <location>
        <begin position="22"/>
        <end position="31"/>
    </location>
</feature>
<comment type="caution">
    <text evidence="12">The sequence shown here is derived from an EMBL/GenBank/DDBJ whole genome shotgun (WGS) entry which is preliminary data.</text>
</comment>
<dbReference type="SUPFAM" id="SSF103473">
    <property type="entry name" value="MFS general substrate transporter"/>
    <property type="match status" value="1"/>
</dbReference>
<dbReference type="PRINTS" id="PR00171">
    <property type="entry name" value="SUGRTRNSPORT"/>
</dbReference>
<feature type="transmembrane region" description="Helical" evidence="10">
    <location>
        <begin position="151"/>
        <end position="172"/>
    </location>
</feature>
<keyword evidence="3 8" id="KW-0813">Transport</keyword>
<dbReference type="AlphaFoldDB" id="A0AA38HB59"/>
<protein>
    <submittedName>
        <fullName evidence="12">Sugar transporter</fullName>
    </submittedName>
</protein>
<keyword evidence="12" id="KW-0762">Sugar transport</keyword>
<evidence type="ECO:0000313" key="12">
    <source>
        <dbReference type="EMBL" id="KAI9635769.1"/>
    </source>
</evidence>
<evidence type="ECO:0000256" key="9">
    <source>
        <dbReference type="SAM" id="MobiDB-lite"/>
    </source>
</evidence>
<dbReference type="GeneID" id="77732146"/>
<dbReference type="GO" id="GO:0016020">
    <property type="term" value="C:membrane"/>
    <property type="evidence" value="ECO:0007669"/>
    <property type="project" value="UniProtKB-SubCell"/>
</dbReference>
<comment type="catalytic activity">
    <reaction evidence="7">
        <text>myo-inositol(out) + H(+)(out) = myo-inositol(in) + H(+)(in)</text>
        <dbReference type="Rhea" id="RHEA:60364"/>
        <dbReference type="ChEBI" id="CHEBI:15378"/>
        <dbReference type="ChEBI" id="CHEBI:17268"/>
    </reaction>
</comment>
<feature type="domain" description="Major facilitator superfamily (MFS) profile" evidence="11">
    <location>
        <begin position="51"/>
        <end position="502"/>
    </location>
</feature>
<dbReference type="Gene3D" id="1.20.1250.20">
    <property type="entry name" value="MFS general substrate transporter like domains"/>
    <property type="match status" value="2"/>
</dbReference>
<evidence type="ECO:0000256" key="3">
    <source>
        <dbReference type="ARBA" id="ARBA00022448"/>
    </source>
</evidence>
<dbReference type="InterPro" id="IPR050360">
    <property type="entry name" value="MFS_Sugar_Transporters"/>
</dbReference>
<keyword evidence="4 10" id="KW-0812">Transmembrane</keyword>
<dbReference type="PROSITE" id="PS00217">
    <property type="entry name" value="SUGAR_TRANSPORT_2"/>
    <property type="match status" value="1"/>
</dbReference>
<evidence type="ECO:0000256" key="6">
    <source>
        <dbReference type="ARBA" id="ARBA00023136"/>
    </source>
</evidence>
<proteinExistence type="inferred from homology"/>
<dbReference type="PROSITE" id="PS00216">
    <property type="entry name" value="SUGAR_TRANSPORT_1"/>
    <property type="match status" value="2"/>
</dbReference>
<feature type="transmembrane region" description="Helical" evidence="10">
    <location>
        <begin position="478"/>
        <end position="498"/>
    </location>
</feature>
<keyword evidence="6 10" id="KW-0472">Membrane</keyword>
<name>A0AA38HB59_9TREE</name>
<reference evidence="12" key="1">
    <citation type="journal article" date="2022" name="G3 (Bethesda)">
        <title>High quality genome of the basidiomycete yeast Dioszegia hungarica PDD-24b-2 isolated from cloud water.</title>
        <authorList>
            <person name="Jarrige D."/>
            <person name="Haridas S."/>
            <person name="Bleykasten-Grosshans C."/>
            <person name="Joly M."/>
            <person name="Nadalig T."/>
            <person name="Sancelme M."/>
            <person name="Vuilleumier S."/>
            <person name="Grigoriev I.V."/>
            <person name="Amato P."/>
            <person name="Bringel F."/>
        </authorList>
    </citation>
    <scope>NUCLEOTIDE SEQUENCE</scope>
    <source>
        <strain evidence="12">PDD-24b-2</strain>
    </source>
</reference>
<dbReference type="InterPro" id="IPR005829">
    <property type="entry name" value="Sugar_transporter_CS"/>
</dbReference>
<feature type="transmembrane region" description="Helical" evidence="10">
    <location>
        <begin position="375"/>
        <end position="394"/>
    </location>
</feature>
<evidence type="ECO:0000256" key="7">
    <source>
        <dbReference type="ARBA" id="ARBA00049119"/>
    </source>
</evidence>
<dbReference type="InterPro" id="IPR005828">
    <property type="entry name" value="MFS_sugar_transport-like"/>
</dbReference>
<feature type="transmembrane region" description="Helical" evidence="10">
    <location>
        <begin position="184"/>
        <end position="202"/>
    </location>
</feature>